<evidence type="ECO:0000256" key="6">
    <source>
        <dbReference type="SAM" id="Phobius"/>
    </source>
</evidence>
<evidence type="ECO:0000256" key="4">
    <source>
        <dbReference type="ARBA" id="ARBA00022989"/>
    </source>
</evidence>
<evidence type="ECO:0000313" key="8">
    <source>
        <dbReference type="Proteomes" id="UP001623384"/>
    </source>
</evidence>
<dbReference type="EMBL" id="CP148033">
    <property type="protein sequence ID" value="WXK94415.1"/>
    <property type="molecule type" value="Genomic_DNA"/>
</dbReference>
<feature type="transmembrane region" description="Helical" evidence="6">
    <location>
        <begin position="12"/>
        <end position="35"/>
    </location>
</feature>
<feature type="transmembrane region" description="Helical" evidence="6">
    <location>
        <begin position="290"/>
        <end position="311"/>
    </location>
</feature>
<feature type="transmembrane region" description="Helical" evidence="6">
    <location>
        <begin position="217"/>
        <end position="239"/>
    </location>
</feature>
<feature type="transmembrane region" description="Helical" evidence="6">
    <location>
        <begin position="379"/>
        <end position="399"/>
    </location>
</feature>
<keyword evidence="3 6" id="KW-0812">Transmembrane</keyword>
<evidence type="ECO:0000256" key="5">
    <source>
        <dbReference type="ARBA" id="ARBA00023136"/>
    </source>
</evidence>
<protein>
    <recommendedName>
        <fullName evidence="9">Polysaccharide biosynthesis protein C-terminal domain-containing protein</fullName>
    </recommendedName>
</protein>
<keyword evidence="5 6" id="KW-0472">Membrane</keyword>
<comment type="subcellular location">
    <subcellularLocation>
        <location evidence="1">Cell membrane</location>
        <topology evidence="1">Multi-pass membrane protein</topology>
    </subcellularLocation>
</comment>
<evidence type="ECO:0000313" key="7">
    <source>
        <dbReference type="EMBL" id="WXK94415.1"/>
    </source>
</evidence>
<feature type="transmembrane region" description="Helical" evidence="6">
    <location>
        <begin position="353"/>
        <end position="373"/>
    </location>
</feature>
<dbReference type="PANTHER" id="PTHR30250:SF11">
    <property type="entry name" value="O-ANTIGEN TRANSPORTER-RELATED"/>
    <property type="match status" value="1"/>
</dbReference>
<dbReference type="RefSeq" id="WP_406637431.1">
    <property type="nucleotide sequence ID" value="NZ_CP148033.1"/>
</dbReference>
<sequence length="409" mass="43260">MAPDFSVLRRLTTFAATVGASTLVGILAIPIIIRVAGTEAWAVQVVCQSVASLFAVVIGFGWGTTGPSMVASTPRQGRFQLFADSLVSRTYLFIIGAPAMATLMIVLQPNYVALVVLGTVAYLLPSVGAAWYFIGESNPKRLFFLDASPQLLGTIVGIVGLYWTGQIEALVFCQMVFTLLGVILSASVVLRGGKGLFHCDLGLKASFSRLSHQRHGVITAATGSLYVNLPLVAVSAWLPLQLDLYAMIDRIFRYSVTAFSPVLQFVQGWVPEGGDESLRHRIKRAIQAGAMLGALGSAAIFLLSPVISSLLSDGKLVVPTSLSLPVALSFFSVALSQILGLACLVLIGRGAALAKSTVLGAVAGAPLILITALNTNVTGVAWAVAASELVVTIYQLVVIRRFFRGLPQR</sequence>
<dbReference type="PANTHER" id="PTHR30250">
    <property type="entry name" value="PST FAMILY PREDICTED COLANIC ACID TRANSPORTER"/>
    <property type="match status" value="1"/>
</dbReference>
<evidence type="ECO:0008006" key="9">
    <source>
        <dbReference type="Google" id="ProtNLM"/>
    </source>
</evidence>
<feature type="transmembrane region" description="Helical" evidence="6">
    <location>
        <begin position="113"/>
        <end position="135"/>
    </location>
</feature>
<evidence type="ECO:0000256" key="1">
    <source>
        <dbReference type="ARBA" id="ARBA00004651"/>
    </source>
</evidence>
<feature type="transmembrane region" description="Helical" evidence="6">
    <location>
        <begin position="86"/>
        <end position="107"/>
    </location>
</feature>
<keyword evidence="8" id="KW-1185">Reference proteome</keyword>
<feature type="transmembrane region" description="Helical" evidence="6">
    <location>
        <begin position="323"/>
        <end position="346"/>
    </location>
</feature>
<organism evidence="7 8">
    <name type="scientific">Pseudarthrobacter quantipunctorum</name>
    <dbReference type="NCBI Taxonomy" id="3128980"/>
    <lineage>
        <taxon>Bacteria</taxon>
        <taxon>Bacillati</taxon>
        <taxon>Actinomycetota</taxon>
        <taxon>Actinomycetes</taxon>
        <taxon>Micrococcales</taxon>
        <taxon>Micrococcaceae</taxon>
        <taxon>Pseudarthrobacter</taxon>
    </lineage>
</organism>
<dbReference type="InterPro" id="IPR050833">
    <property type="entry name" value="Poly_Biosynth_Transport"/>
</dbReference>
<name>A0ABZ2RE75_9MICC</name>
<proteinExistence type="predicted"/>
<evidence type="ECO:0000256" key="2">
    <source>
        <dbReference type="ARBA" id="ARBA00022475"/>
    </source>
</evidence>
<feature type="transmembrane region" description="Helical" evidence="6">
    <location>
        <begin position="41"/>
        <end position="65"/>
    </location>
</feature>
<accession>A0ABZ2RE75</accession>
<reference evidence="7 8" key="1">
    <citation type="submission" date="2024-03" db="EMBL/GenBank/DDBJ databases">
        <title>Rhodococcus navarretei sp. nov. and Pseudarthrobacter quantumdoti sp. nov., two new species with the ability to biosynthesize Quantum Dots isolated from soil samples at Union Glacier, Antarctica.</title>
        <authorList>
            <person name="Vargas M."/>
        </authorList>
    </citation>
    <scope>NUCLEOTIDE SEQUENCE [LARGE SCALE GENOMIC DNA]</scope>
    <source>
        <strain evidence="7 8">RC-2-3</strain>
    </source>
</reference>
<keyword evidence="4 6" id="KW-1133">Transmembrane helix</keyword>
<evidence type="ECO:0000256" key="3">
    <source>
        <dbReference type="ARBA" id="ARBA00022692"/>
    </source>
</evidence>
<feature type="transmembrane region" description="Helical" evidence="6">
    <location>
        <begin position="142"/>
        <end position="163"/>
    </location>
</feature>
<keyword evidence="2" id="KW-1003">Cell membrane</keyword>
<dbReference type="Proteomes" id="UP001623384">
    <property type="component" value="Chromosome"/>
</dbReference>
<gene>
    <name evidence="7" type="ORF">WHH00_06330</name>
</gene>
<feature type="transmembrane region" description="Helical" evidence="6">
    <location>
        <begin position="169"/>
        <end position="190"/>
    </location>
</feature>